<accession>A0ABT6YGN8</accession>
<gene>
    <name evidence="1" type="ORF">QM524_23750</name>
</gene>
<sequence>MKLIKHITSLLKKIQISLIEKGAYFLTEAIIIIVSITISLWVNNWSEDNKNEEIAQNFLKSISRDLTHDLLEMKEDSASISRQLLCATFIRTLPLHPEITQDSISSFLKSNATLFYTTTLISPNNGNYEAAKSAGYFRLLKNKALLNDITDLYEERFTWLTRLELEYLSYKRKNLDEWSLSQPNVDLSENDIDHKVSHSFINPAILKIPYLQKYSFYASRSLSELRNQYGVIIEHTQRILKEIEEENK</sequence>
<protein>
    <submittedName>
        <fullName evidence="1">DUF6090 family protein</fullName>
    </submittedName>
</protein>
<name>A0ABT6YGN8_9BACT</name>
<keyword evidence="2" id="KW-1185">Reference proteome</keyword>
<dbReference type="EMBL" id="JASHIF010000027">
    <property type="protein sequence ID" value="MDI9862258.1"/>
    <property type="molecule type" value="Genomic_DNA"/>
</dbReference>
<reference evidence="1 2" key="1">
    <citation type="submission" date="2023-05" db="EMBL/GenBank/DDBJ databases">
        <title>Novel species of genus Flectobacillus isolated from stream in China.</title>
        <authorList>
            <person name="Lu H."/>
        </authorList>
    </citation>
    <scope>NUCLEOTIDE SEQUENCE [LARGE SCALE GENOMIC DNA]</scope>
    <source>
        <strain evidence="1 2">KCTC 42575</strain>
    </source>
</reference>
<comment type="caution">
    <text evidence="1">The sequence shown here is derived from an EMBL/GenBank/DDBJ whole genome shotgun (WGS) entry which is preliminary data.</text>
</comment>
<dbReference type="InterPro" id="IPR045749">
    <property type="entry name" value="DUF6090"/>
</dbReference>
<evidence type="ECO:0000313" key="1">
    <source>
        <dbReference type="EMBL" id="MDI9862258.1"/>
    </source>
</evidence>
<evidence type="ECO:0000313" key="2">
    <source>
        <dbReference type="Proteomes" id="UP001236507"/>
    </source>
</evidence>
<dbReference type="Pfam" id="PF19578">
    <property type="entry name" value="DUF6090"/>
    <property type="match status" value="1"/>
</dbReference>
<organism evidence="1 2">
    <name type="scientific">Flectobacillus roseus</name>
    <dbReference type="NCBI Taxonomy" id="502259"/>
    <lineage>
        <taxon>Bacteria</taxon>
        <taxon>Pseudomonadati</taxon>
        <taxon>Bacteroidota</taxon>
        <taxon>Cytophagia</taxon>
        <taxon>Cytophagales</taxon>
        <taxon>Flectobacillaceae</taxon>
        <taxon>Flectobacillus</taxon>
    </lineage>
</organism>
<proteinExistence type="predicted"/>
<dbReference type="Proteomes" id="UP001236507">
    <property type="component" value="Unassembled WGS sequence"/>
</dbReference>
<dbReference type="RefSeq" id="WP_283346527.1">
    <property type="nucleotide sequence ID" value="NZ_JASHIF010000027.1"/>
</dbReference>